<dbReference type="InterPro" id="IPR003789">
    <property type="entry name" value="Asn/Gln_tRNA_amidoTrase-B-like"/>
</dbReference>
<proteinExistence type="predicted"/>
<dbReference type="Gene3D" id="1.10.1510.10">
    <property type="entry name" value="Uncharacterised protein YqeY/AIM41 PF09424, N-terminal domain"/>
    <property type="match status" value="1"/>
</dbReference>
<dbReference type="EMBL" id="JBHLUD010000013">
    <property type="protein sequence ID" value="MFC0546650.1"/>
    <property type="molecule type" value="Genomic_DNA"/>
</dbReference>
<organism evidence="1 2">
    <name type="scientific">Kutzneria chonburiensis</name>
    <dbReference type="NCBI Taxonomy" id="1483604"/>
    <lineage>
        <taxon>Bacteria</taxon>
        <taxon>Bacillati</taxon>
        <taxon>Actinomycetota</taxon>
        <taxon>Actinomycetes</taxon>
        <taxon>Pseudonocardiales</taxon>
        <taxon>Pseudonocardiaceae</taxon>
        <taxon>Kutzneria</taxon>
    </lineage>
</organism>
<dbReference type="Proteomes" id="UP001589810">
    <property type="component" value="Unassembled WGS sequence"/>
</dbReference>
<dbReference type="Pfam" id="PF09424">
    <property type="entry name" value="YqeY"/>
    <property type="match status" value="1"/>
</dbReference>
<dbReference type="SUPFAM" id="SSF89095">
    <property type="entry name" value="GatB/YqeY motif"/>
    <property type="match status" value="1"/>
</dbReference>
<evidence type="ECO:0000313" key="2">
    <source>
        <dbReference type="Proteomes" id="UP001589810"/>
    </source>
</evidence>
<gene>
    <name evidence="1" type="ORF">ACFFH7_34435</name>
</gene>
<name>A0ABV6N261_9PSEU</name>
<sequence length="156" mass="16343">MAELKEKLRTDLTAAMKGRQATVVATLRMALAAVTTEEVAGKTARELSDDEVLKVLSREVKKRNEAAEAFAGAGRKEQADAELAEAAVLKTYLPAQLSDDELADIVTQAIADVAAQVGEQPGQKQMGQVMKAANAKVAGRAEGGRVAAVVKAKLLG</sequence>
<dbReference type="RefSeq" id="WP_273936893.1">
    <property type="nucleotide sequence ID" value="NZ_CP097263.1"/>
</dbReference>
<dbReference type="InterPro" id="IPR023168">
    <property type="entry name" value="GatB_Yqey_C_2"/>
</dbReference>
<dbReference type="InterPro" id="IPR042184">
    <property type="entry name" value="YqeY/Aim41_N"/>
</dbReference>
<reference evidence="1 2" key="1">
    <citation type="submission" date="2024-09" db="EMBL/GenBank/DDBJ databases">
        <authorList>
            <person name="Sun Q."/>
            <person name="Mori K."/>
        </authorList>
    </citation>
    <scope>NUCLEOTIDE SEQUENCE [LARGE SCALE GENOMIC DNA]</scope>
    <source>
        <strain evidence="1 2">TBRC 1432</strain>
    </source>
</reference>
<protein>
    <submittedName>
        <fullName evidence="1">GatB/YqeY domain-containing protein</fullName>
    </submittedName>
</protein>
<dbReference type="PANTHER" id="PTHR28055">
    <property type="entry name" value="ALTERED INHERITANCE OF MITOCHONDRIA PROTEIN 41, MITOCHONDRIAL"/>
    <property type="match status" value="1"/>
</dbReference>
<accession>A0ABV6N261</accession>
<evidence type="ECO:0000313" key="1">
    <source>
        <dbReference type="EMBL" id="MFC0546650.1"/>
    </source>
</evidence>
<dbReference type="PANTHER" id="PTHR28055:SF1">
    <property type="entry name" value="ALTERED INHERITANCE OF MITOCHONDRIA PROTEIN 41, MITOCHONDRIAL"/>
    <property type="match status" value="1"/>
</dbReference>
<comment type="caution">
    <text evidence="1">The sequence shown here is derived from an EMBL/GenBank/DDBJ whole genome shotgun (WGS) entry which is preliminary data.</text>
</comment>
<keyword evidence="2" id="KW-1185">Reference proteome</keyword>
<dbReference type="InterPro" id="IPR019004">
    <property type="entry name" value="YqeY/Aim41"/>
</dbReference>
<dbReference type="Gene3D" id="1.10.10.410">
    <property type="match status" value="1"/>
</dbReference>